<comment type="caution">
    <text evidence="4">The sequence shown here is derived from an EMBL/GenBank/DDBJ whole genome shotgun (WGS) entry which is preliminary data.</text>
</comment>
<dbReference type="InterPro" id="IPR040644">
    <property type="entry name" value="HydF_tetramer"/>
</dbReference>
<evidence type="ECO:0000259" key="3">
    <source>
        <dbReference type="Pfam" id="PF18133"/>
    </source>
</evidence>
<dbReference type="InterPro" id="IPR027417">
    <property type="entry name" value="P-loop_NTPase"/>
</dbReference>
<feature type="domain" description="G" evidence="1">
    <location>
        <begin position="13"/>
        <end position="126"/>
    </location>
</feature>
<dbReference type="PANTHER" id="PTHR42714">
    <property type="entry name" value="TRNA MODIFICATION GTPASE GTPBP3"/>
    <property type="match status" value="1"/>
</dbReference>
<dbReference type="Gene3D" id="3.40.50.300">
    <property type="entry name" value="P-loop containing nucleotide triphosphate hydrolases"/>
    <property type="match status" value="1"/>
</dbReference>
<dbReference type="Pfam" id="PF01926">
    <property type="entry name" value="MMR_HSR1"/>
    <property type="match status" value="1"/>
</dbReference>
<dbReference type="InterPro" id="IPR041606">
    <property type="entry name" value="HydF_dimer"/>
</dbReference>
<dbReference type="Gene3D" id="3.40.50.11420">
    <property type="match status" value="1"/>
</dbReference>
<dbReference type="Gene3D" id="3.40.50.11410">
    <property type="match status" value="1"/>
</dbReference>
<dbReference type="CDD" id="cd00880">
    <property type="entry name" value="Era_like"/>
    <property type="match status" value="1"/>
</dbReference>
<dbReference type="NCBIfam" id="TIGR00231">
    <property type="entry name" value="small_GTP"/>
    <property type="match status" value="1"/>
</dbReference>
<dbReference type="NCBIfam" id="TIGR03918">
    <property type="entry name" value="GTP_HydF"/>
    <property type="match status" value="1"/>
</dbReference>
<name>A0ABS2DQQ0_9BURK</name>
<sequence length="417" mass="44449">MVLGTPKGLRLHIGLFGRRNAGKSSLANALTNQHISIVSDVPGTTTDPVEKACELAPIGPVVFIDTAGIDDVGSLGAARIERSLAVLEWVDIALIVASTQAISEDDERIVRKAQSLGTPAILVLNKSGLAAPNEALLARAKSFGLPVVVTDAAECSGIDALREAIIQVADAETEPDLPIAGQLAKAGDTAVLVTPIDTGAPKGRLILPQVQAIRELLDVHAKVLVVQEDRVAEALDELKRPPAFVMTDSQVVVSVAKQTPENVPLTTFSVQLAYAKNDIALLAEGAAALSSLKDGDRVLICETCSHHPQKDDIGRVKIPRWLREKTGKNLQIEVAVGKDFPDDLTPYAVLIQCGGCVVTRRHLLMRLRRARAQGVPMTNYGLTICFLQGVLERVLSCHPEALAAYRAALARSDGRNE</sequence>
<keyword evidence="5" id="KW-1185">Reference proteome</keyword>
<dbReference type="InterPro" id="IPR006073">
    <property type="entry name" value="GTP-bd"/>
</dbReference>
<dbReference type="PANTHER" id="PTHR42714:SF6">
    <property type="entry name" value="TRANSLATION INITIATION FACTOR IF-2"/>
    <property type="match status" value="1"/>
</dbReference>
<gene>
    <name evidence="4" type="primary">hydF</name>
    <name evidence="4" type="ORF">H6A60_00760</name>
</gene>
<feature type="domain" description="Hydrogen maturase F tetramerization" evidence="3">
    <location>
        <begin position="282"/>
        <end position="396"/>
    </location>
</feature>
<dbReference type="Pfam" id="PF18128">
    <property type="entry name" value="HydF_dimer"/>
    <property type="match status" value="1"/>
</dbReference>
<dbReference type="EMBL" id="JACJJC010000001">
    <property type="protein sequence ID" value="MBM6703045.1"/>
    <property type="molecule type" value="Genomic_DNA"/>
</dbReference>
<evidence type="ECO:0000313" key="5">
    <source>
        <dbReference type="Proteomes" id="UP000715095"/>
    </source>
</evidence>
<feature type="domain" description="Hydrogen maturase F dimerization" evidence="2">
    <location>
        <begin position="180"/>
        <end position="276"/>
    </location>
</feature>
<dbReference type="InterPro" id="IPR023873">
    <property type="entry name" value="FeFe-hyd_GTPase_HydF"/>
</dbReference>
<accession>A0ABS2DQQ0</accession>
<organism evidence="4 5">
    <name type="scientific">Sutterella massiliensis</name>
    <dbReference type="NCBI Taxonomy" id="1816689"/>
    <lineage>
        <taxon>Bacteria</taxon>
        <taxon>Pseudomonadati</taxon>
        <taxon>Pseudomonadota</taxon>
        <taxon>Betaproteobacteria</taxon>
        <taxon>Burkholderiales</taxon>
        <taxon>Sutterellaceae</taxon>
        <taxon>Sutterella</taxon>
    </lineage>
</organism>
<evidence type="ECO:0000259" key="1">
    <source>
        <dbReference type="Pfam" id="PF01926"/>
    </source>
</evidence>
<protein>
    <submittedName>
        <fullName evidence="4">[FeFe] hydrogenase H-cluster maturation GTPase HydF</fullName>
    </submittedName>
</protein>
<reference evidence="4 5" key="1">
    <citation type="journal article" date="2021" name="Sci. Rep.">
        <title>The distribution of antibiotic resistance genes in chicken gut microbiota commensals.</title>
        <authorList>
            <person name="Juricova H."/>
            <person name="Matiasovicova J."/>
            <person name="Kubasova T."/>
            <person name="Cejkova D."/>
            <person name="Rychlik I."/>
        </authorList>
    </citation>
    <scope>NUCLEOTIDE SEQUENCE [LARGE SCALE GENOMIC DNA]</scope>
    <source>
        <strain evidence="4 5">An829</strain>
    </source>
</reference>
<proteinExistence type="predicted"/>
<evidence type="ECO:0000259" key="2">
    <source>
        <dbReference type="Pfam" id="PF18128"/>
    </source>
</evidence>
<dbReference type="Pfam" id="PF18133">
    <property type="entry name" value="HydF_tetramer"/>
    <property type="match status" value="1"/>
</dbReference>
<dbReference type="Proteomes" id="UP000715095">
    <property type="component" value="Unassembled WGS sequence"/>
</dbReference>
<dbReference type="InterPro" id="IPR005225">
    <property type="entry name" value="Small_GTP-bd"/>
</dbReference>
<evidence type="ECO:0000313" key="4">
    <source>
        <dbReference type="EMBL" id="MBM6703045.1"/>
    </source>
</evidence>
<dbReference type="SUPFAM" id="SSF52540">
    <property type="entry name" value="P-loop containing nucleoside triphosphate hydrolases"/>
    <property type="match status" value="1"/>
</dbReference>